<dbReference type="Gene3D" id="1.25.40.10">
    <property type="entry name" value="Tetratricopeptide repeat domain"/>
    <property type="match status" value="1"/>
</dbReference>
<dbReference type="InterPro" id="IPR013105">
    <property type="entry name" value="TPR_2"/>
</dbReference>
<feature type="repeat" description="TPR" evidence="3">
    <location>
        <begin position="45"/>
        <end position="78"/>
    </location>
</feature>
<name>A0ABY9PZM2_9FIRM</name>
<keyword evidence="2 3" id="KW-0802">TPR repeat</keyword>
<dbReference type="InterPro" id="IPR019734">
    <property type="entry name" value="TPR_rpt"/>
</dbReference>
<keyword evidence="1" id="KW-0677">Repeat</keyword>
<sequence length="104" mass="12230">MVKAYVDKNSINSTIDKAIYYLKINDYNSAICKIKEAMIEDLSSGRIHNLLGIYYEKQRDYNRAIKHYRVASDLDPTFIASRKNLERIGSFRYLCNDKYIDYGE</sequence>
<evidence type="ECO:0000256" key="3">
    <source>
        <dbReference type="PROSITE-ProRule" id="PRU00339"/>
    </source>
</evidence>
<evidence type="ECO:0008006" key="6">
    <source>
        <dbReference type="Google" id="ProtNLM"/>
    </source>
</evidence>
<evidence type="ECO:0000256" key="1">
    <source>
        <dbReference type="ARBA" id="ARBA00022737"/>
    </source>
</evidence>
<keyword evidence="5" id="KW-1185">Reference proteome</keyword>
<dbReference type="RefSeq" id="WP_228103341.1">
    <property type="nucleotide sequence ID" value="NZ_CP101637.1"/>
</dbReference>
<accession>A0ABY9PZM2</accession>
<proteinExistence type="predicted"/>
<evidence type="ECO:0000313" key="5">
    <source>
        <dbReference type="Proteomes" id="UP001235030"/>
    </source>
</evidence>
<reference evidence="4 5" key="1">
    <citation type="submission" date="2022-07" db="EMBL/GenBank/DDBJ databases">
        <title>Genome sequence of Terrisporobacter mayombei DSM6539.</title>
        <authorList>
            <person name="Boeer T."/>
            <person name="Bengelsdorf F.R."/>
            <person name="Daniel R."/>
            <person name="Poehlein A."/>
        </authorList>
    </citation>
    <scope>NUCLEOTIDE SEQUENCE [LARGE SCALE GENOMIC DNA]</scope>
    <source>
        <strain evidence="4 5">DSM 6539</strain>
    </source>
</reference>
<organism evidence="4 5">
    <name type="scientific">Terrisporobacter mayombei</name>
    <dbReference type="NCBI Taxonomy" id="1541"/>
    <lineage>
        <taxon>Bacteria</taxon>
        <taxon>Bacillati</taxon>
        <taxon>Bacillota</taxon>
        <taxon>Clostridia</taxon>
        <taxon>Peptostreptococcales</taxon>
        <taxon>Peptostreptococcaceae</taxon>
        <taxon>Terrisporobacter</taxon>
    </lineage>
</organism>
<dbReference type="EMBL" id="CP101637">
    <property type="protein sequence ID" value="WMT81156.1"/>
    <property type="molecule type" value="Genomic_DNA"/>
</dbReference>
<dbReference type="SMART" id="SM00028">
    <property type="entry name" value="TPR"/>
    <property type="match status" value="1"/>
</dbReference>
<dbReference type="Proteomes" id="UP001235030">
    <property type="component" value="Chromosome"/>
</dbReference>
<protein>
    <recommendedName>
        <fullName evidence="6">Tetratricopeptide repeat protein</fullName>
    </recommendedName>
</protein>
<dbReference type="InterPro" id="IPR011990">
    <property type="entry name" value="TPR-like_helical_dom_sf"/>
</dbReference>
<gene>
    <name evidence="4" type="ORF">TEMA_14890</name>
</gene>
<evidence type="ECO:0000256" key="2">
    <source>
        <dbReference type="ARBA" id="ARBA00022803"/>
    </source>
</evidence>
<dbReference type="Pfam" id="PF07719">
    <property type="entry name" value="TPR_2"/>
    <property type="match status" value="1"/>
</dbReference>
<dbReference type="PROSITE" id="PS50005">
    <property type="entry name" value="TPR"/>
    <property type="match status" value="1"/>
</dbReference>
<evidence type="ECO:0000313" key="4">
    <source>
        <dbReference type="EMBL" id="WMT81156.1"/>
    </source>
</evidence>
<dbReference type="SUPFAM" id="SSF48452">
    <property type="entry name" value="TPR-like"/>
    <property type="match status" value="1"/>
</dbReference>